<evidence type="ECO:0000256" key="5">
    <source>
        <dbReference type="SAM" id="Phobius"/>
    </source>
</evidence>
<gene>
    <name evidence="6" type="ORF">UY19_C0006G0058</name>
</gene>
<name>A0A0G1X6W3_9BACT</name>
<dbReference type="GO" id="GO:0022857">
    <property type="term" value="F:transmembrane transporter activity"/>
    <property type="evidence" value="ECO:0007669"/>
    <property type="project" value="InterPro"/>
</dbReference>
<dbReference type="Gene3D" id="2.40.50.100">
    <property type="match status" value="1"/>
</dbReference>
<evidence type="ECO:0000313" key="7">
    <source>
        <dbReference type="Proteomes" id="UP000033882"/>
    </source>
</evidence>
<keyword evidence="5" id="KW-0472">Membrane</keyword>
<dbReference type="PANTHER" id="PTHR32347:SF23">
    <property type="entry name" value="BLL5650 PROTEIN"/>
    <property type="match status" value="1"/>
</dbReference>
<accession>A0A0G1X6W3</accession>
<evidence type="ECO:0000313" key="6">
    <source>
        <dbReference type="EMBL" id="KKU90120.1"/>
    </source>
</evidence>
<evidence type="ECO:0000256" key="3">
    <source>
        <dbReference type="ARBA" id="ARBA00023054"/>
    </source>
</evidence>
<dbReference type="AlphaFoldDB" id="A0A0G1X6W3"/>
<evidence type="ECO:0000256" key="4">
    <source>
        <dbReference type="SAM" id="Coils"/>
    </source>
</evidence>
<dbReference type="Gene3D" id="1.10.287.470">
    <property type="entry name" value="Helix hairpin bin"/>
    <property type="match status" value="1"/>
</dbReference>
<dbReference type="Proteomes" id="UP000033882">
    <property type="component" value="Unassembled WGS sequence"/>
</dbReference>
<dbReference type="PANTHER" id="PTHR32347">
    <property type="entry name" value="EFFLUX SYSTEM COMPONENT YKNX-RELATED"/>
    <property type="match status" value="1"/>
</dbReference>
<sequence>MQKIKALIKNKWVITGVVVLLVIGGYVYRKNTTAQTYETTAATLGQVREEVSITGKVRPTQNLDIAFEKGGRVARIRVAVGNTVREGQELMTLENSDLQAQLAQARANVRSQEAKLDQLEIGARQEDLAVSETRVTNAKNGLADVERNLVNVTSKAEIDLANLYSSVPDTLTDTYTKSDDALRNQVDNLFLNDDTDRPTISFTSFNSQARIDSEAGRALSTEHLADFSAELNGVKNINGDTDALDAALNNAKIHLDIFLVFFGDLQDVVNSPNSLDATTLNTYKTAVSTGRNSIVAALASVNKQRQSIATQRSANQTAIANAQSSITAAQSALDQAQRELALKIAGASSQDIAYQQSQLENARANVDYYQAQVDKTILRAPFTGTVTKIVPTLGDIILPNIPTVSIIGSGKFLIESYVAEADIAKVKVGNTAQVTLDAYGTDVLFDTKLIQIDISSTVLEGVATYKTTFEFINEDVRILPGLTANIDVLSGEKSGVLYIPTRNIVSREGKKYVTVLVSEEEGIVKEVEVVTGLRGSDGRTEIVSGIQEGDKVIIN</sequence>
<dbReference type="Gene3D" id="2.40.420.20">
    <property type="match status" value="1"/>
</dbReference>
<keyword evidence="3 4" id="KW-0175">Coiled coil</keyword>
<dbReference type="Gene3D" id="2.40.30.170">
    <property type="match status" value="1"/>
</dbReference>
<dbReference type="GO" id="GO:0016020">
    <property type="term" value="C:membrane"/>
    <property type="evidence" value="ECO:0007669"/>
    <property type="project" value="InterPro"/>
</dbReference>
<dbReference type="InterPro" id="IPR006143">
    <property type="entry name" value="RND_pump_MFP"/>
</dbReference>
<evidence type="ECO:0000256" key="1">
    <source>
        <dbReference type="ARBA" id="ARBA00004196"/>
    </source>
</evidence>
<reference evidence="6 7" key="1">
    <citation type="journal article" date="2015" name="Nature">
        <title>rRNA introns, odd ribosomes, and small enigmatic genomes across a large radiation of phyla.</title>
        <authorList>
            <person name="Brown C.T."/>
            <person name="Hug L.A."/>
            <person name="Thomas B.C."/>
            <person name="Sharon I."/>
            <person name="Castelle C.J."/>
            <person name="Singh A."/>
            <person name="Wilkins M.J."/>
            <person name="Williams K.H."/>
            <person name="Banfield J.F."/>
        </authorList>
    </citation>
    <scope>NUCLEOTIDE SEQUENCE [LARGE SCALE GENOMIC DNA]</scope>
</reference>
<dbReference type="GO" id="GO:0030313">
    <property type="term" value="C:cell envelope"/>
    <property type="evidence" value="ECO:0007669"/>
    <property type="project" value="UniProtKB-SubCell"/>
</dbReference>
<feature type="transmembrane region" description="Helical" evidence="5">
    <location>
        <begin position="12"/>
        <end position="28"/>
    </location>
</feature>
<dbReference type="InterPro" id="IPR050465">
    <property type="entry name" value="UPF0194_transport"/>
</dbReference>
<dbReference type="NCBIfam" id="TIGR01730">
    <property type="entry name" value="RND_mfp"/>
    <property type="match status" value="1"/>
</dbReference>
<dbReference type="SUPFAM" id="SSF111369">
    <property type="entry name" value="HlyD-like secretion proteins"/>
    <property type="match status" value="2"/>
</dbReference>
<proteinExistence type="inferred from homology"/>
<feature type="coiled-coil region" evidence="4">
    <location>
        <begin position="88"/>
        <end position="122"/>
    </location>
</feature>
<evidence type="ECO:0000256" key="2">
    <source>
        <dbReference type="ARBA" id="ARBA00009477"/>
    </source>
</evidence>
<dbReference type="EMBL" id="LCPB01000006">
    <property type="protein sequence ID" value="KKU90120.1"/>
    <property type="molecule type" value="Genomic_DNA"/>
</dbReference>
<keyword evidence="5" id="KW-1133">Transmembrane helix</keyword>
<comment type="similarity">
    <text evidence="2">Belongs to the membrane fusion protein (MFP) (TC 8.A.1) family.</text>
</comment>
<comment type="caution">
    <text evidence="6">The sequence shown here is derived from an EMBL/GenBank/DDBJ whole genome shotgun (WGS) entry which is preliminary data.</text>
</comment>
<organism evidence="6 7">
    <name type="scientific">Candidatus Wolfebacteria bacterium GW2011_GWA2_47_9b</name>
    <dbReference type="NCBI Taxonomy" id="1619005"/>
    <lineage>
        <taxon>Bacteria</taxon>
        <taxon>Candidatus Wolfeibacteriota</taxon>
    </lineage>
</organism>
<keyword evidence="5" id="KW-0812">Transmembrane</keyword>
<comment type="subcellular location">
    <subcellularLocation>
        <location evidence="1">Cell envelope</location>
    </subcellularLocation>
</comment>
<protein>
    <submittedName>
        <fullName evidence="6">RND family efflux transporter MFP subunit</fullName>
    </submittedName>
</protein>